<dbReference type="SUPFAM" id="SSF53167">
    <property type="entry name" value="Purine and uridine phosphorylases"/>
    <property type="match status" value="1"/>
</dbReference>
<evidence type="ECO:0000256" key="1">
    <source>
        <dbReference type="ARBA" id="ARBA00022676"/>
    </source>
</evidence>
<dbReference type="InterPro" id="IPR035994">
    <property type="entry name" value="Nucleoside_phosphorylase_sf"/>
</dbReference>
<keyword evidence="1" id="KW-0328">Glycosyltransferase</keyword>
<evidence type="ECO:0000259" key="3">
    <source>
        <dbReference type="Pfam" id="PF01048"/>
    </source>
</evidence>
<dbReference type="Gene3D" id="3.40.50.1580">
    <property type="entry name" value="Nucleoside phosphorylase domain"/>
    <property type="match status" value="1"/>
</dbReference>
<reference evidence="4 5" key="1">
    <citation type="submission" date="2022-06" db="EMBL/GenBank/DDBJ databases">
        <title>Genomic Encyclopedia of Archaeal and Bacterial Type Strains, Phase II (KMG-II): from individual species to whole genera.</title>
        <authorList>
            <person name="Goeker M."/>
        </authorList>
    </citation>
    <scope>NUCLEOTIDE SEQUENCE [LARGE SCALE GENOMIC DNA]</scope>
    <source>
        <strain evidence="4 5">DSM 40477</strain>
    </source>
</reference>
<gene>
    <name evidence="4" type="ORF">LX15_001846</name>
</gene>
<comment type="caution">
    <text evidence="4">The sequence shown here is derived from an EMBL/GenBank/DDBJ whole genome shotgun (WGS) entry which is preliminary data.</text>
</comment>
<dbReference type="PANTHER" id="PTHR42679">
    <property type="entry name" value="S-METHYL-5'-THIOADENOSINE PHOSPHORYLASE"/>
    <property type="match status" value="1"/>
</dbReference>
<protein>
    <submittedName>
        <fullName evidence="4">Methylthioadenosine phosphorylase</fullName>
    </submittedName>
</protein>
<accession>A0ABT1HRL0</accession>
<dbReference type="EMBL" id="JAMTCP010000007">
    <property type="protein sequence ID" value="MCP2258152.1"/>
    <property type="molecule type" value="Genomic_DNA"/>
</dbReference>
<sequence length="277" mass="30863">MRLGVVLRADTIIRDEGFRQRRVVTPYGPVDRVFSGKLSGTETHFLYGRFPGGRTPSWEIPYQANQSAFDELGVDHVIGTFVVGGVDKVVRGGDLVIPHDLVSFSGPQVSLPPTSGRFSNAHVIPSMCPRLRELLIRGARESGIAVHEDGLYFGFYGFARIETLAELELMDRLGARIVGQTMDPEFTLARQRHAHYAAIAVAIDSYHDMRDESDQDPEEFRARSREAIRYGRERFERIIAAGLASVAREPLAQVCSCARTSKGKHPDMFASFPEELL</sequence>
<name>A0ABT1HRL0_STRSD</name>
<dbReference type="InterPro" id="IPR010044">
    <property type="entry name" value="MTAP"/>
</dbReference>
<dbReference type="Pfam" id="PF01048">
    <property type="entry name" value="PNP_UDP_1"/>
    <property type="match status" value="1"/>
</dbReference>
<dbReference type="Proteomes" id="UP001205311">
    <property type="component" value="Unassembled WGS sequence"/>
</dbReference>
<keyword evidence="5" id="KW-1185">Reference proteome</keyword>
<evidence type="ECO:0000256" key="2">
    <source>
        <dbReference type="ARBA" id="ARBA00022679"/>
    </source>
</evidence>
<feature type="domain" description="Nucleoside phosphorylase" evidence="3">
    <location>
        <begin position="59"/>
        <end position="227"/>
    </location>
</feature>
<dbReference type="RefSeq" id="WP_253669098.1">
    <property type="nucleotide sequence ID" value="NZ_JAMTCP010000007.1"/>
</dbReference>
<organism evidence="4 5">
    <name type="scientific">Streptoalloteichus tenebrarius (strain ATCC 17920 / DSM 40477 / JCM 4838 / CBS 697.72 / NBRC 16177 / NCIMB 11028 / NRRL B-12390 / A12253. 1 / ISP 5477)</name>
    <name type="common">Streptomyces tenebrarius</name>
    <dbReference type="NCBI Taxonomy" id="1933"/>
    <lineage>
        <taxon>Bacteria</taxon>
        <taxon>Bacillati</taxon>
        <taxon>Actinomycetota</taxon>
        <taxon>Actinomycetes</taxon>
        <taxon>Pseudonocardiales</taxon>
        <taxon>Pseudonocardiaceae</taxon>
        <taxon>Streptoalloteichus</taxon>
    </lineage>
</organism>
<evidence type="ECO:0000313" key="5">
    <source>
        <dbReference type="Proteomes" id="UP001205311"/>
    </source>
</evidence>
<evidence type="ECO:0000313" key="4">
    <source>
        <dbReference type="EMBL" id="MCP2258152.1"/>
    </source>
</evidence>
<dbReference type="InterPro" id="IPR000845">
    <property type="entry name" value="Nucleoside_phosphorylase_d"/>
</dbReference>
<proteinExistence type="predicted"/>
<dbReference type="PANTHER" id="PTHR42679:SF2">
    <property type="entry name" value="S-METHYL-5'-THIOADENOSINE PHOSPHORYLASE"/>
    <property type="match status" value="1"/>
</dbReference>
<keyword evidence="2" id="KW-0808">Transferase</keyword>